<name>A0A1E5UU90_9POAL</name>
<dbReference type="EMBL" id="LWDX02063066">
    <property type="protein sequence ID" value="OEL16433.1"/>
    <property type="molecule type" value="Genomic_DNA"/>
</dbReference>
<organism evidence="2 3">
    <name type="scientific">Dichanthelium oligosanthes</name>
    <dbReference type="NCBI Taxonomy" id="888268"/>
    <lineage>
        <taxon>Eukaryota</taxon>
        <taxon>Viridiplantae</taxon>
        <taxon>Streptophyta</taxon>
        <taxon>Embryophyta</taxon>
        <taxon>Tracheophyta</taxon>
        <taxon>Spermatophyta</taxon>
        <taxon>Magnoliopsida</taxon>
        <taxon>Liliopsida</taxon>
        <taxon>Poales</taxon>
        <taxon>Poaceae</taxon>
        <taxon>PACMAD clade</taxon>
        <taxon>Panicoideae</taxon>
        <taxon>Panicodae</taxon>
        <taxon>Paniceae</taxon>
        <taxon>Dichantheliinae</taxon>
        <taxon>Dichanthelium</taxon>
    </lineage>
</organism>
<evidence type="ECO:0008006" key="4">
    <source>
        <dbReference type="Google" id="ProtNLM"/>
    </source>
</evidence>
<dbReference type="OrthoDB" id="684663at2759"/>
<dbReference type="Proteomes" id="UP000095767">
    <property type="component" value="Unassembled WGS sequence"/>
</dbReference>
<evidence type="ECO:0000313" key="2">
    <source>
        <dbReference type="EMBL" id="OEL16433.1"/>
    </source>
</evidence>
<feature type="region of interest" description="Disordered" evidence="1">
    <location>
        <begin position="225"/>
        <end position="244"/>
    </location>
</feature>
<proteinExistence type="predicted"/>
<dbReference type="PANTHER" id="PTHR33074:SF83">
    <property type="entry name" value="EXPRESSED PROTEIN"/>
    <property type="match status" value="1"/>
</dbReference>
<reference evidence="2 3" key="1">
    <citation type="submission" date="2016-09" db="EMBL/GenBank/DDBJ databases">
        <title>The draft genome of Dichanthelium oligosanthes: A C3 panicoid grass species.</title>
        <authorList>
            <person name="Studer A.J."/>
            <person name="Schnable J.C."/>
            <person name="Brutnell T.P."/>
        </authorList>
    </citation>
    <scope>NUCLEOTIDE SEQUENCE [LARGE SCALE GENOMIC DNA]</scope>
    <source>
        <strain evidence="3">cv. Kellogg 1175</strain>
        <tissue evidence="2">Leaf</tissue>
    </source>
</reference>
<sequence length="275" mass="30758">MIGRKWSEGRFVLFRASNSGREYFMYKAADGESGGPASLDSVPLPDGYRLPRLVELGIVPRGHGGHYLVAALCLDKGPLNYRLHIYSSEDETWTSIRLRNPCPEVSKVVTSKVIALGEGVQAGLIYITACWSAIFVKRRSMPMHPLIHSIYIPLPDPLPGNGDQLEALGAGHSTRWFRDLTCVDGTVKFIEMEHRVIITPDDEKPSDPSEKELLYDSDLIISRKRKRKDMDEKPKQLKARYSDSDGQMAAVDLGKKTVKALVPYSFATHDPYVRA</sequence>
<evidence type="ECO:0000256" key="1">
    <source>
        <dbReference type="SAM" id="MobiDB-lite"/>
    </source>
</evidence>
<gene>
    <name evidence="2" type="ORF">BAE44_0022544</name>
</gene>
<keyword evidence="3" id="KW-1185">Reference proteome</keyword>
<accession>A0A1E5UU90</accession>
<dbReference type="PANTHER" id="PTHR33074">
    <property type="entry name" value="EXPRESSED PROTEIN-RELATED"/>
    <property type="match status" value="1"/>
</dbReference>
<feature type="compositionally biased region" description="Basic and acidic residues" evidence="1">
    <location>
        <begin position="228"/>
        <end position="243"/>
    </location>
</feature>
<comment type="caution">
    <text evidence="2">The sequence shown here is derived from an EMBL/GenBank/DDBJ whole genome shotgun (WGS) entry which is preliminary data.</text>
</comment>
<protein>
    <recommendedName>
        <fullName evidence="4">DUF1618 domain-containing protein</fullName>
    </recommendedName>
</protein>
<dbReference type="AlphaFoldDB" id="A0A1E5UU90"/>
<evidence type="ECO:0000313" key="3">
    <source>
        <dbReference type="Proteomes" id="UP000095767"/>
    </source>
</evidence>